<dbReference type="Pfam" id="PF04548">
    <property type="entry name" value="AIG1"/>
    <property type="match status" value="1"/>
</dbReference>
<evidence type="ECO:0000256" key="2">
    <source>
        <dbReference type="SAM" id="MobiDB-lite"/>
    </source>
</evidence>
<feature type="domain" description="AIG1-type G" evidence="3">
    <location>
        <begin position="83"/>
        <end position="218"/>
    </location>
</feature>
<evidence type="ECO:0000313" key="5">
    <source>
        <dbReference type="Proteomes" id="UP000184356"/>
    </source>
</evidence>
<dbReference type="SUPFAM" id="SSF52540">
    <property type="entry name" value="P-loop containing nucleoside triphosphate hydrolases"/>
    <property type="match status" value="1"/>
</dbReference>
<proteinExistence type="predicted"/>
<evidence type="ECO:0000256" key="1">
    <source>
        <dbReference type="ARBA" id="ARBA00022741"/>
    </source>
</evidence>
<organism evidence="4 5">
    <name type="scientific">Aspergillus sydowii CBS 593.65</name>
    <dbReference type="NCBI Taxonomy" id="1036612"/>
    <lineage>
        <taxon>Eukaryota</taxon>
        <taxon>Fungi</taxon>
        <taxon>Dikarya</taxon>
        <taxon>Ascomycota</taxon>
        <taxon>Pezizomycotina</taxon>
        <taxon>Eurotiomycetes</taxon>
        <taxon>Eurotiomycetidae</taxon>
        <taxon>Eurotiales</taxon>
        <taxon>Aspergillaceae</taxon>
        <taxon>Aspergillus</taxon>
        <taxon>Aspergillus subgen. Nidulantes</taxon>
    </lineage>
</organism>
<evidence type="ECO:0000313" key="4">
    <source>
        <dbReference type="EMBL" id="OJJ54474.1"/>
    </source>
</evidence>
<dbReference type="GO" id="GO:0005525">
    <property type="term" value="F:GTP binding"/>
    <property type="evidence" value="ECO:0007669"/>
    <property type="project" value="InterPro"/>
</dbReference>
<gene>
    <name evidence="4" type="ORF">ASPSYDRAFT_49594</name>
</gene>
<reference evidence="5" key="1">
    <citation type="journal article" date="2017" name="Genome Biol.">
        <title>Comparative genomics reveals high biological diversity and specific adaptations in the industrially and medically important fungal genus Aspergillus.</title>
        <authorList>
            <person name="de Vries R.P."/>
            <person name="Riley R."/>
            <person name="Wiebenga A."/>
            <person name="Aguilar-Osorio G."/>
            <person name="Amillis S."/>
            <person name="Uchima C.A."/>
            <person name="Anderluh G."/>
            <person name="Asadollahi M."/>
            <person name="Askin M."/>
            <person name="Barry K."/>
            <person name="Battaglia E."/>
            <person name="Bayram O."/>
            <person name="Benocci T."/>
            <person name="Braus-Stromeyer S.A."/>
            <person name="Caldana C."/>
            <person name="Canovas D."/>
            <person name="Cerqueira G.C."/>
            <person name="Chen F."/>
            <person name="Chen W."/>
            <person name="Choi C."/>
            <person name="Clum A."/>
            <person name="Dos Santos R.A."/>
            <person name="Damasio A.R."/>
            <person name="Diallinas G."/>
            <person name="Emri T."/>
            <person name="Fekete E."/>
            <person name="Flipphi M."/>
            <person name="Freyberg S."/>
            <person name="Gallo A."/>
            <person name="Gournas C."/>
            <person name="Habgood R."/>
            <person name="Hainaut M."/>
            <person name="Harispe M.L."/>
            <person name="Henrissat B."/>
            <person name="Hilden K.S."/>
            <person name="Hope R."/>
            <person name="Hossain A."/>
            <person name="Karabika E."/>
            <person name="Karaffa L."/>
            <person name="Karanyi Z."/>
            <person name="Krasevec N."/>
            <person name="Kuo A."/>
            <person name="Kusch H."/>
            <person name="LaButti K."/>
            <person name="Lagendijk E.L."/>
            <person name="Lapidus A."/>
            <person name="Levasseur A."/>
            <person name="Lindquist E."/>
            <person name="Lipzen A."/>
            <person name="Logrieco A.F."/>
            <person name="MacCabe A."/>
            <person name="Maekelae M.R."/>
            <person name="Malavazi I."/>
            <person name="Melin P."/>
            <person name="Meyer V."/>
            <person name="Mielnichuk N."/>
            <person name="Miskei M."/>
            <person name="Molnar A.P."/>
            <person name="Mule G."/>
            <person name="Ngan C.Y."/>
            <person name="Orejas M."/>
            <person name="Orosz E."/>
            <person name="Ouedraogo J.P."/>
            <person name="Overkamp K.M."/>
            <person name="Park H.-S."/>
            <person name="Perrone G."/>
            <person name="Piumi F."/>
            <person name="Punt P.J."/>
            <person name="Ram A.F."/>
            <person name="Ramon A."/>
            <person name="Rauscher S."/>
            <person name="Record E."/>
            <person name="Riano-Pachon D.M."/>
            <person name="Robert V."/>
            <person name="Roehrig J."/>
            <person name="Ruller R."/>
            <person name="Salamov A."/>
            <person name="Salih N.S."/>
            <person name="Samson R.A."/>
            <person name="Sandor E."/>
            <person name="Sanguinetti M."/>
            <person name="Schuetze T."/>
            <person name="Sepcic K."/>
            <person name="Shelest E."/>
            <person name="Sherlock G."/>
            <person name="Sophianopoulou V."/>
            <person name="Squina F.M."/>
            <person name="Sun H."/>
            <person name="Susca A."/>
            <person name="Todd R.B."/>
            <person name="Tsang A."/>
            <person name="Unkles S.E."/>
            <person name="van de Wiele N."/>
            <person name="van Rossen-Uffink D."/>
            <person name="Oliveira J.V."/>
            <person name="Vesth T.C."/>
            <person name="Visser J."/>
            <person name="Yu J.-H."/>
            <person name="Zhou M."/>
            <person name="Andersen M.R."/>
            <person name="Archer D.B."/>
            <person name="Baker S.E."/>
            <person name="Benoit I."/>
            <person name="Brakhage A.A."/>
            <person name="Braus G.H."/>
            <person name="Fischer R."/>
            <person name="Frisvad J.C."/>
            <person name="Goldman G.H."/>
            <person name="Houbraken J."/>
            <person name="Oakley B."/>
            <person name="Pocsi I."/>
            <person name="Scazzocchio C."/>
            <person name="Seiboth B."/>
            <person name="vanKuyk P.A."/>
            <person name="Wortman J."/>
            <person name="Dyer P.S."/>
            <person name="Grigoriev I.V."/>
        </authorList>
    </citation>
    <scope>NUCLEOTIDE SEQUENCE [LARGE SCALE GENOMIC DNA]</scope>
    <source>
        <strain evidence="5">CBS 593.65</strain>
    </source>
</reference>
<sequence length="416" mass="46398">MSSSLPKDSLEVVSSERHSSDDSAFSDAEEEDITASNGAIIAPNGKFTWPFKTLSTLVRLAKGKVSKGVLEFIKKHLAGTRLIFVVGQTGSGKTTLLGEITSQELKIGHSATSGTLGYQVIPAIIHGQQYLFIDTPGFGAADLSDEDVYDDIMSCVGTLGQWVTIAGVMFVHNAKDTRLTRAETTTIRWLECFCGPQFFKNITIVMTQWDDITQNKMERARENAKDLETLAFDDILFPKHVKGGRVYNHGVNMGTGSKWDVLSYESRVEERRQLAADFVRWSYERCESVTKLQVLEEMGKGWGLYETEAAKSLFRPPKSPTVCVLRNKALLMDLDEQVISQVNEDKKTAGAAPTAATQQPAEESTWKWWEIAKEVAWTFWGFNKTGKTKLTEYQASVAADVWERLKNWWSGTAPPQ</sequence>
<dbReference type="STRING" id="1036612.A0A1L9T4W6"/>
<feature type="region of interest" description="Disordered" evidence="2">
    <location>
        <begin position="1"/>
        <end position="28"/>
    </location>
</feature>
<keyword evidence="1" id="KW-0547">Nucleotide-binding</keyword>
<dbReference type="Proteomes" id="UP000184356">
    <property type="component" value="Unassembled WGS sequence"/>
</dbReference>
<name>A0A1L9T4W6_9EURO</name>
<dbReference type="RefSeq" id="XP_040698280.1">
    <property type="nucleotide sequence ID" value="XM_040847867.1"/>
</dbReference>
<evidence type="ECO:0000259" key="3">
    <source>
        <dbReference type="Pfam" id="PF04548"/>
    </source>
</evidence>
<dbReference type="EMBL" id="KV878594">
    <property type="protein sequence ID" value="OJJ54474.1"/>
    <property type="molecule type" value="Genomic_DNA"/>
</dbReference>
<dbReference type="InterPro" id="IPR027417">
    <property type="entry name" value="P-loop_NTPase"/>
</dbReference>
<dbReference type="AlphaFoldDB" id="A0A1L9T4W6"/>
<dbReference type="Gene3D" id="3.40.50.300">
    <property type="entry name" value="P-loop containing nucleotide triphosphate hydrolases"/>
    <property type="match status" value="1"/>
</dbReference>
<dbReference type="VEuPathDB" id="FungiDB:ASPSYDRAFT_49594"/>
<protein>
    <recommendedName>
        <fullName evidence="3">AIG1-type G domain-containing protein</fullName>
    </recommendedName>
</protein>
<feature type="compositionally biased region" description="Basic and acidic residues" evidence="2">
    <location>
        <begin position="8"/>
        <end position="21"/>
    </location>
</feature>
<dbReference type="OrthoDB" id="8954335at2759"/>
<keyword evidence="5" id="KW-1185">Reference proteome</keyword>
<dbReference type="GeneID" id="63763940"/>
<accession>A0A1L9T4W6</accession>
<dbReference type="InterPro" id="IPR006703">
    <property type="entry name" value="G_AIG1"/>
</dbReference>